<gene>
    <name evidence="3" type="ORF">M513_03795</name>
</gene>
<keyword evidence="1" id="KW-0963">Cytoplasm</keyword>
<dbReference type="AlphaFoldDB" id="A0A085ME09"/>
<protein>
    <recommendedName>
        <fullName evidence="1">Major sperm protein</fullName>
    </recommendedName>
</protein>
<keyword evidence="4" id="KW-1185">Reference proteome</keyword>
<dbReference type="PROSITE" id="PS50202">
    <property type="entry name" value="MSP"/>
    <property type="match status" value="1"/>
</dbReference>
<organism evidence="3 4">
    <name type="scientific">Trichuris suis</name>
    <name type="common">pig whipworm</name>
    <dbReference type="NCBI Taxonomy" id="68888"/>
    <lineage>
        <taxon>Eukaryota</taxon>
        <taxon>Metazoa</taxon>
        <taxon>Ecdysozoa</taxon>
        <taxon>Nematoda</taxon>
        <taxon>Enoplea</taxon>
        <taxon>Dorylaimia</taxon>
        <taxon>Trichinellida</taxon>
        <taxon>Trichuridae</taxon>
        <taxon>Trichuris</taxon>
    </lineage>
</organism>
<dbReference type="Gene3D" id="2.60.40.10">
    <property type="entry name" value="Immunoglobulins"/>
    <property type="match status" value="1"/>
</dbReference>
<evidence type="ECO:0000313" key="3">
    <source>
        <dbReference type="EMBL" id="KFD55455.1"/>
    </source>
</evidence>
<evidence type="ECO:0000313" key="4">
    <source>
        <dbReference type="Proteomes" id="UP000030764"/>
    </source>
</evidence>
<dbReference type="Proteomes" id="UP000030764">
    <property type="component" value="Unassembled WGS sequence"/>
</dbReference>
<dbReference type="SUPFAM" id="SSF49354">
    <property type="entry name" value="PapD-like"/>
    <property type="match status" value="1"/>
</dbReference>
<name>A0A085ME09_9BILA</name>
<comment type="function">
    <text evidence="1">Central component in molecular interactions underlying sperm crawling. Forms an extensive filament system that extends from sperm villipoda, along the leading edge of the pseudopod.</text>
</comment>
<reference evidence="3 4" key="1">
    <citation type="journal article" date="2014" name="Nat. Genet.">
        <title>Genome and transcriptome of the porcine whipworm Trichuris suis.</title>
        <authorList>
            <person name="Jex A.R."/>
            <person name="Nejsum P."/>
            <person name="Schwarz E.M."/>
            <person name="Hu L."/>
            <person name="Young N.D."/>
            <person name="Hall R.S."/>
            <person name="Korhonen P.K."/>
            <person name="Liao S."/>
            <person name="Thamsborg S."/>
            <person name="Xia J."/>
            <person name="Xu P."/>
            <person name="Wang S."/>
            <person name="Scheerlinck J.P."/>
            <person name="Hofmann A."/>
            <person name="Sternberg P.W."/>
            <person name="Wang J."/>
            <person name="Gasser R.B."/>
        </authorList>
    </citation>
    <scope>NUCLEOTIDE SEQUENCE [LARGE SCALE GENOMIC DNA]</scope>
    <source>
        <strain evidence="3">DCEP-RM93M</strain>
    </source>
</reference>
<feature type="domain" description="MSP" evidence="2">
    <location>
        <begin position="7"/>
        <end position="128"/>
    </location>
</feature>
<keyword evidence="1" id="KW-0206">Cytoskeleton</keyword>
<accession>A0A085ME09</accession>
<dbReference type="InterPro" id="IPR000535">
    <property type="entry name" value="MSP_dom"/>
</dbReference>
<evidence type="ECO:0000259" key="2">
    <source>
        <dbReference type="PROSITE" id="PS50202"/>
    </source>
</evidence>
<dbReference type="InterPro" id="IPR013783">
    <property type="entry name" value="Ig-like_fold"/>
</dbReference>
<sequence>MDFGKGTLEIIPSDAVHFSGDAGIAQIAYVQLYNNSDEYIAYKLKTNSPGEVGFEPASGILEPFKLKKIVVHCTLLSVQHEQQNKEWCTVVARLIPAGIEATKIYDKRKVWASSDYIEKMYRLEVRYDLDSCDILQPTSSSSHISGDMSAVKTSKVSPGRVSNEYFTRQ</sequence>
<proteinExistence type="predicted"/>
<evidence type="ECO:0000256" key="1">
    <source>
        <dbReference type="RuleBase" id="RU003425"/>
    </source>
</evidence>
<dbReference type="Pfam" id="PF00635">
    <property type="entry name" value="Motile_Sperm"/>
    <property type="match status" value="1"/>
</dbReference>
<dbReference type="InterPro" id="IPR008962">
    <property type="entry name" value="PapD-like_sf"/>
</dbReference>
<dbReference type="EMBL" id="KL363200">
    <property type="protein sequence ID" value="KFD55455.1"/>
    <property type="molecule type" value="Genomic_DNA"/>
</dbReference>